<evidence type="ECO:0000259" key="3">
    <source>
        <dbReference type="PROSITE" id="PS51019"/>
    </source>
</evidence>
<feature type="signal peptide" evidence="2">
    <location>
        <begin position="1"/>
        <end position="15"/>
    </location>
</feature>
<evidence type="ECO:0000313" key="5">
    <source>
        <dbReference type="Proteomes" id="UP001482620"/>
    </source>
</evidence>
<keyword evidence="2" id="KW-0732">Signal</keyword>
<dbReference type="Gene3D" id="2.60.40.4060">
    <property type="entry name" value="Reeler domain"/>
    <property type="match status" value="1"/>
</dbReference>
<dbReference type="CDD" id="cd08544">
    <property type="entry name" value="Reeler"/>
    <property type="match status" value="1"/>
</dbReference>
<evidence type="ECO:0000256" key="2">
    <source>
        <dbReference type="SAM" id="SignalP"/>
    </source>
</evidence>
<dbReference type="Proteomes" id="UP001482620">
    <property type="component" value="Unassembled WGS sequence"/>
</dbReference>
<keyword evidence="5" id="KW-1185">Reference proteome</keyword>
<evidence type="ECO:0000256" key="1">
    <source>
        <dbReference type="SAM" id="MobiDB-lite"/>
    </source>
</evidence>
<protein>
    <recommendedName>
        <fullName evidence="3">Reelin domain-containing protein</fullName>
    </recommendedName>
</protein>
<dbReference type="PANTHER" id="PTHR45828:SF44">
    <property type="entry name" value="FERRIC-CHELATE REDUCTASE 1-RELATED"/>
    <property type="match status" value="1"/>
</dbReference>
<feature type="region of interest" description="Disordered" evidence="1">
    <location>
        <begin position="28"/>
        <end position="50"/>
    </location>
</feature>
<dbReference type="EMBL" id="JAHRIQ010015065">
    <property type="protein sequence ID" value="MEQ2226387.1"/>
    <property type="molecule type" value="Genomic_DNA"/>
</dbReference>
<feature type="compositionally biased region" description="Polar residues" evidence="1">
    <location>
        <begin position="32"/>
        <end position="50"/>
    </location>
</feature>
<gene>
    <name evidence="4" type="ORF">ILYODFUR_026945</name>
</gene>
<dbReference type="PANTHER" id="PTHR45828">
    <property type="entry name" value="CYTOCHROME B561/FERRIC REDUCTASE TRANSMEMBRANE"/>
    <property type="match status" value="1"/>
</dbReference>
<feature type="chain" id="PRO_5045885559" description="Reelin domain-containing protein" evidence="2">
    <location>
        <begin position="16"/>
        <end position="251"/>
    </location>
</feature>
<comment type="caution">
    <text evidence="4">The sequence shown here is derived from an EMBL/GenBank/DDBJ whole genome shotgun (WGS) entry which is preliminary data.</text>
</comment>
<feature type="domain" description="Reelin" evidence="3">
    <location>
        <begin position="6"/>
        <end position="173"/>
    </location>
</feature>
<sequence>MELFILFCVVPVAWCFGSGLVSDSCVDMSPHHSGSPQTTTSPFTVSTEQSSFRPGEDVKVSLQAPASSPFMGFLLEAREPGGQSAVGSFEVSSGSARLLSCFQRPNTAVSHTSASIKTNIQVTWKPDSAGNIKRVQFQASFVKSYKTFWVGVKSPVLSLTDDDHTDSSSTSLPSSNTISSAGCGASKVCISQPAHCDPASSSQCYFMSARVLSPGGSAVRYEITGTADGYVAFGFSDDQMMAGRNSDPSSH</sequence>
<dbReference type="Pfam" id="PF02014">
    <property type="entry name" value="Reeler"/>
    <property type="match status" value="1"/>
</dbReference>
<accession>A0ABV0T484</accession>
<proteinExistence type="predicted"/>
<reference evidence="4 5" key="1">
    <citation type="submission" date="2021-06" db="EMBL/GenBank/DDBJ databases">
        <authorList>
            <person name="Palmer J.M."/>
        </authorList>
    </citation>
    <scope>NUCLEOTIDE SEQUENCE [LARGE SCALE GENOMIC DNA]</scope>
    <source>
        <strain evidence="5">if_2019</strain>
        <tissue evidence="4">Muscle</tissue>
    </source>
</reference>
<organism evidence="4 5">
    <name type="scientific">Ilyodon furcidens</name>
    <name type="common">goldbreast splitfin</name>
    <dbReference type="NCBI Taxonomy" id="33524"/>
    <lineage>
        <taxon>Eukaryota</taxon>
        <taxon>Metazoa</taxon>
        <taxon>Chordata</taxon>
        <taxon>Craniata</taxon>
        <taxon>Vertebrata</taxon>
        <taxon>Euteleostomi</taxon>
        <taxon>Actinopterygii</taxon>
        <taxon>Neopterygii</taxon>
        <taxon>Teleostei</taxon>
        <taxon>Neoteleostei</taxon>
        <taxon>Acanthomorphata</taxon>
        <taxon>Ovalentaria</taxon>
        <taxon>Atherinomorphae</taxon>
        <taxon>Cyprinodontiformes</taxon>
        <taxon>Goodeidae</taxon>
        <taxon>Ilyodon</taxon>
    </lineage>
</organism>
<dbReference type="PROSITE" id="PS51019">
    <property type="entry name" value="REELIN"/>
    <property type="match status" value="1"/>
</dbReference>
<evidence type="ECO:0000313" key="4">
    <source>
        <dbReference type="EMBL" id="MEQ2226387.1"/>
    </source>
</evidence>
<name>A0ABV0T484_9TELE</name>
<dbReference type="InterPro" id="IPR002861">
    <property type="entry name" value="Reeler_dom"/>
</dbReference>
<dbReference type="InterPro" id="IPR042307">
    <property type="entry name" value="Reeler_sf"/>
</dbReference>
<dbReference type="InterPro" id="IPR051237">
    <property type="entry name" value="Ferric-chelate_Red/DefProt"/>
</dbReference>